<keyword evidence="4 5" id="KW-0472">Membrane</keyword>
<keyword evidence="2 5" id="KW-0812">Transmembrane</keyword>
<dbReference type="HOGENOM" id="CLU_026283_0_0_9"/>
<dbReference type="RefSeq" id="WP_011590585.1">
    <property type="nucleotide sequence ID" value="NC_008261.1"/>
</dbReference>
<feature type="transmembrane region" description="Helical" evidence="5">
    <location>
        <begin position="333"/>
        <end position="351"/>
    </location>
</feature>
<feature type="transmembrane region" description="Helical" evidence="5">
    <location>
        <begin position="64"/>
        <end position="95"/>
    </location>
</feature>
<name>A0A0H2YQ25_CLOP1</name>
<dbReference type="EMBL" id="CP000246">
    <property type="protein sequence ID" value="ABG83049.1"/>
    <property type="molecule type" value="Genomic_DNA"/>
</dbReference>
<feature type="transmembrane region" description="Helical" evidence="5">
    <location>
        <begin position="21"/>
        <end position="44"/>
    </location>
</feature>
<evidence type="ECO:0000313" key="7">
    <source>
        <dbReference type="EMBL" id="ABG83049.1"/>
    </source>
</evidence>
<proteinExistence type="predicted"/>
<accession>A0A0H2YQ25</accession>
<feature type="transmembrane region" description="Helical" evidence="5">
    <location>
        <begin position="130"/>
        <end position="148"/>
    </location>
</feature>
<evidence type="ECO:0000313" key="8">
    <source>
        <dbReference type="Proteomes" id="UP000001823"/>
    </source>
</evidence>
<evidence type="ECO:0000256" key="3">
    <source>
        <dbReference type="ARBA" id="ARBA00022989"/>
    </source>
</evidence>
<dbReference type="GO" id="GO:0016020">
    <property type="term" value="C:membrane"/>
    <property type="evidence" value="ECO:0007669"/>
    <property type="project" value="UniProtKB-SubCell"/>
</dbReference>
<feature type="transmembrane region" description="Helical" evidence="5">
    <location>
        <begin position="405"/>
        <end position="435"/>
    </location>
</feature>
<evidence type="ECO:0000256" key="5">
    <source>
        <dbReference type="SAM" id="Phobius"/>
    </source>
</evidence>
<organism evidence="7 8">
    <name type="scientific">Clostridium perfringens (strain ATCC 13124 / DSM 756 / JCM 1290 / NCIMB 6125 / NCTC 8237 / Type A)</name>
    <dbReference type="NCBI Taxonomy" id="195103"/>
    <lineage>
        <taxon>Bacteria</taxon>
        <taxon>Bacillati</taxon>
        <taxon>Bacillota</taxon>
        <taxon>Clostridia</taxon>
        <taxon>Eubacteriales</taxon>
        <taxon>Clostridiaceae</taxon>
        <taxon>Clostridium</taxon>
    </lineage>
</organism>
<evidence type="ECO:0000256" key="2">
    <source>
        <dbReference type="ARBA" id="ARBA00022692"/>
    </source>
</evidence>
<dbReference type="Pfam" id="PF13515">
    <property type="entry name" value="FUSC_2"/>
    <property type="match status" value="1"/>
</dbReference>
<evidence type="ECO:0000256" key="4">
    <source>
        <dbReference type="ARBA" id="ARBA00023136"/>
    </source>
</evidence>
<dbReference type="InterPro" id="IPR049453">
    <property type="entry name" value="Memb_transporter_dom"/>
</dbReference>
<dbReference type="KEGG" id="cpf:CPF_1137"/>
<dbReference type="STRING" id="195103.CPF_1137"/>
<feature type="domain" description="Integral membrane bound transporter" evidence="6">
    <location>
        <begin position="343"/>
        <end position="463"/>
    </location>
</feature>
<keyword evidence="3 5" id="KW-1133">Transmembrane helix</keyword>
<dbReference type="eggNOG" id="COG1289">
    <property type="taxonomic scope" value="Bacteria"/>
</dbReference>
<dbReference type="PaxDb" id="195103-CPF_1137"/>
<comment type="subcellular location">
    <subcellularLocation>
        <location evidence="1">Membrane</location>
        <topology evidence="1">Multi-pass membrane protein</topology>
    </subcellularLocation>
</comment>
<feature type="transmembrane region" description="Helical" evidence="5">
    <location>
        <begin position="380"/>
        <end position="399"/>
    </location>
</feature>
<sequence length="640" mass="75501">MEVNSIIKTLKKALPPTILSMVLLLVNLKFFGLSNIIIATYMTLTFIRMRTYLIIENNIFKPLFIQLAIGGLASVASMGGLLEVLINFFGIIILVYLLTDEYNPDSYFPYLMAFVLLQMFPVKFDQISNRLLGIFVSYIIVYLALMIVSPKGEDNKIQELIKSGFENIHSQFKNLYYDDIDKVKSEQIELFDICRELNRFVYSGGRRKYYQIMIAFQHINNIIHDLKSSKEIIEENKKEFKRFYKLFKYLENNFNDYKLCYEKLEGFKKEFKFHNKNLTFYTSLVLRYLSESIEHLNYHRFNLRKFLNFKNNKDYFQVYSKYNFKLNEFKLRFAIRMSVIVTLAFFVIRRFSLPKGYWLPMTVFILALPFYEDSKARVYARFRGTILGVIVAFLLFSVFKGQEMHFVIILVTTFFMYAFKDYATMSIYVTCYALAITTISMSDGEAVILRLLYTGIAAIVVLFANKFILPNKNHVELINMVKRLIDLDKVMITKVREALEKDFDEMELRRIIYSSYLISGRIQMHTNPSDEKEDKEIKKFMLSNSEFTTSIINYAVVLSNSNKGALDYEYINEGISLIEEKLRSFKEEFFYNPNYIGSFCKNIQLIDHEDNYKNYCLIKCVDRVYNLEKNLNVLKKTIIN</sequence>
<keyword evidence="8" id="KW-1185">Reference proteome</keyword>
<dbReference type="Proteomes" id="UP000001823">
    <property type="component" value="Chromosome"/>
</dbReference>
<evidence type="ECO:0000259" key="6">
    <source>
        <dbReference type="Pfam" id="PF13515"/>
    </source>
</evidence>
<evidence type="ECO:0000256" key="1">
    <source>
        <dbReference type="ARBA" id="ARBA00004141"/>
    </source>
</evidence>
<dbReference type="AlphaFoldDB" id="A0A0H2YQ25"/>
<feature type="transmembrane region" description="Helical" evidence="5">
    <location>
        <begin position="447"/>
        <end position="469"/>
    </location>
</feature>
<gene>
    <name evidence="7" type="ordered locus">CPF_1137</name>
</gene>
<protein>
    <submittedName>
        <fullName evidence="7">Membrane protein</fullName>
    </submittedName>
</protein>
<reference evidence="7 8" key="1">
    <citation type="journal article" date="2006" name="Genome Res.">
        <title>Skewed genomic variability in strains of the toxigenic bacterial pathogen, Clostridium perfringens.</title>
        <authorList>
            <person name="Myers G.S."/>
            <person name="Rasko D.A."/>
            <person name="Cheung J.K."/>
            <person name="Ravel J."/>
            <person name="Seshadri R."/>
            <person name="Deboy R.T."/>
            <person name="Ren Q."/>
            <person name="Varga J."/>
            <person name="Awad M.M."/>
            <person name="Brinkac L.M."/>
            <person name="Daugherty S.C."/>
            <person name="Haft D.H."/>
            <person name="Dodson R.J."/>
            <person name="Madupu R."/>
            <person name="Nelson W.C."/>
            <person name="Rosovitz M.J."/>
            <person name="Sullivan S.A."/>
            <person name="Khouri H."/>
            <person name="Dimitrov G.I."/>
            <person name="Watkins K.L."/>
            <person name="Mulligan S."/>
            <person name="Benton J."/>
            <person name="Radune D."/>
            <person name="Fisher D.J."/>
            <person name="Atkins H.S."/>
            <person name="Hiscox T."/>
            <person name="Jost B.H."/>
            <person name="Billington S.J."/>
            <person name="Songer J.G."/>
            <person name="McClane B.A."/>
            <person name="Titball R.W."/>
            <person name="Rood J.I."/>
            <person name="Melville S.B."/>
            <person name="Paulsen I.T."/>
        </authorList>
    </citation>
    <scope>NUCLEOTIDE SEQUENCE [LARGE SCALE GENOMIC DNA]</scope>
    <source>
        <strain evidence="8">ATCC 13124 / DSM 756 / JCM 1290 / NCIMB 6125 / NCTC 8237 / S 107 / Type A</strain>
    </source>
</reference>